<dbReference type="AlphaFoldDB" id="A0A0D5NQL6"/>
<dbReference type="PATRIC" id="fig|1126833.4.peg.5571"/>
<feature type="transmembrane region" description="Helical" evidence="2">
    <location>
        <begin position="33"/>
        <end position="49"/>
    </location>
</feature>
<reference evidence="3 4" key="1">
    <citation type="journal article" date="2015" name="J. Biotechnol.">
        <title>Complete genome sequence of Paenibacillus beijingensis 7188(T) (=DSM 24997(T)), a novel rhizobacterium from jujube garden soil.</title>
        <authorList>
            <person name="Kwak Y."/>
            <person name="Shin J.H."/>
        </authorList>
    </citation>
    <scope>NUCLEOTIDE SEQUENCE [LARGE SCALE GENOMIC DNA]</scope>
    <source>
        <strain evidence="3 4">DSM 24997</strain>
    </source>
</reference>
<keyword evidence="2" id="KW-0472">Membrane</keyword>
<evidence type="ECO:0000256" key="1">
    <source>
        <dbReference type="SAM" id="MobiDB-lite"/>
    </source>
</evidence>
<keyword evidence="2" id="KW-1133">Transmembrane helix</keyword>
<dbReference type="STRING" id="1126833.VN24_25355"/>
<evidence type="ECO:0000313" key="4">
    <source>
        <dbReference type="Proteomes" id="UP000032633"/>
    </source>
</evidence>
<dbReference type="HOGENOM" id="CLU_2331070_0_0_9"/>
<dbReference type="KEGG" id="pbj:VN24_25355"/>
<gene>
    <name evidence="3" type="ORF">VN24_25355</name>
</gene>
<name>A0A0D5NQL6_9BACL</name>
<protein>
    <submittedName>
        <fullName evidence="3">Uncharacterized protein</fullName>
    </submittedName>
</protein>
<keyword evidence="2" id="KW-0812">Transmembrane</keyword>
<reference evidence="4" key="2">
    <citation type="submission" date="2015-03" db="EMBL/GenBank/DDBJ databases">
        <title>Genome sequence of Paenibacillus beijingensis strain DSM 24997T.</title>
        <authorList>
            <person name="Kwak Y."/>
            <person name="Shin J.-H."/>
        </authorList>
    </citation>
    <scope>NUCLEOTIDE SEQUENCE [LARGE SCALE GENOMIC DNA]</scope>
    <source>
        <strain evidence="4">DSM 24997</strain>
    </source>
</reference>
<keyword evidence="4" id="KW-1185">Reference proteome</keyword>
<feature type="region of interest" description="Disordered" evidence="1">
    <location>
        <begin position="56"/>
        <end position="98"/>
    </location>
</feature>
<dbReference type="Proteomes" id="UP000032633">
    <property type="component" value="Chromosome"/>
</dbReference>
<accession>A0A0D5NQL6</accession>
<organism evidence="3 4">
    <name type="scientific">Paenibacillus beijingensis</name>
    <dbReference type="NCBI Taxonomy" id="1126833"/>
    <lineage>
        <taxon>Bacteria</taxon>
        <taxon>Bacillati</taxon>
        <taxon>Bacillota</taxon>
        <taxon>Bacilli</taxon>
        <taxon>Bacillales</taxon>
        <taxon>Paenibacillaceae</taxon>
        <taxon>Paenibacillus</taxon>
    </lineage>
</organism>
<evidence type="ECO:0000313" key="3">
    <source>
        <dbReference type="EMBL" id="AJY77277.1"/>
    </source>
</evidence>
<evidence type="ECO:0000256" key="2">
    <source>
        <dbReference type="SAM" id="Phobius"/>
    </source>
</evidence>
<dbReference type="EMBL" id="CP011058">
    <property type="protein sequence ID" value="AJY77277.1"/>
    <property type="molecule type" value="Genomic_DNA"/>
</dbReference>
<proteinExistence type="predicted"/>
<dbReference type="RefSeq" id="WP_045672702.1">
    <property type="nucleotide sequence ID" value="NZ_CP011058.1"/>
</dbReference>
<feature type="transmembrane region" description="Helical" evidence="2">
    <location>
        <begin position="9"/>
        <end position="27"/>
    </location>
</feature>
<feature type="compositionally biased region" description="Basic and acidic residues" evidence="1">
    <location>
        <begin position="86"/>
        <end position="98"/>
    </location>
</feature>
<sequence>MKRNNRMSASVYIVLGLAAIGVFFQLLQHPSTMIIPVVVFGLIFILYKFPPASLRSRPKVKQPVKQAKTQQKPKPRSKTVPFRVIEGGKDDDSMPKYH</sequence>